<comment type="similarity">
    <text evidence="2">Belongs to the major facilitator superfamily.</text>
</comment>
<feature type="transmembrane region" description="Helical" evidence="7">
    <location>
        <begin position="66"/>
        <end position="86"/>
    </location>
</feature>
<organism evidence="8 9">
    <name type="scientific">Acidiferrimicrobium australe</name>
    <dbReference type="NCBI Taxonomy" id="2664430"/>
    <lineage>
        <taxon>Bacteria</taxon>
        <taxon>Bacillati</taxon>
        <taxon>Actinomycetota</taxon>
        <taxon>Acidimicrobiia</taxon>
        <taxon>Acidimicrobiales</taxon>
        <taxon>Acidimicrobiaceae</taxon>
        <taxon>Acidiferrimicrobium</taxon>
    </lineage>
</organism>
<comment type="subcellular location">
    <subcellularLocation>
        <location evidence="1">Endomembrane system</location>
        <topology evidence="1">Multi-pass membrane protein</topology>
    </subcellularLocation>
</comment>
<evidence type="ECO:0000256" key="7">
    <source>
        <dbReference type="SAM" id="Phobius"/>
    </source>
</evidence>
<dbReference type="Proteomes" id="UP000437736">
    <property type="component" value="Unassembled WGS sequence"/>
</dbReference>
<dbReference type="PANTHER" id="PTHR23514">
    <property type="entry name" value="BYPASS OF STOP CODON PROTEIN 6"/>
    <property type="match status" value="1"/>
</dbReference>
<dbReference type="Gene3D" id="1.20.1250.20">
    <property type="entry name" value="MFS general substrate transporter like domains"/>
    <property type="match status" value="1"/>
</dbReference>
<reference evidence="8 9" key="1">
    <citation type="submission" date="2019-11" db="EMBL/GenBank/DDBJ databases">
        <title>Acidiferrimicrobium australis gen. nov., sp. nov., an acidophilic and obligately heterotrophic, member of the Actinobacteria that catalyses dissimilatory oxido- reduction of iron isolated from metal-rich acidic water in Chile.</title>
        <authorList>
            <person name="Gonzalez D."/>
            <person name="Huber K."/>
            <person name="Hedrich S."/>
            <person name="Rojas-Villalobos C."/>
            <person name="Quatrini R."/>
            <person name="Dinamarca M.A."/>
            <person name="Schwarz A."/>
            <person name="Canales C."/>
            <person name="Nancucheo I."/>
        </authorList>
    </citation>
    <scope>NUCLEOTIDE SEQUENCE [LARGE SCALE GENOMIC DNA]</scope>
    <source>
        <strain evidence="8 9">USS-CCA1</strain>
    </source>
</reference>
<dbReference type="SUPFAM" id="SSF103473">
    <property type="entry name" value="MFS general substrate transporter"/>
    <property type="match status" value="1"/>
</dbReference>
<feature type="transmembrane region" description="Helical" evidence="7">
    <location>
        <begin position="92"/>
        <end position="113"/>
    </location>
</feature>
<evidence type="ECO:0000256" key="5">
    <source>
        <dbReference type="ARBA" id="ARBA00022989"/>
    </source>
</evidence>
<proteinExistence type="inferred from homology"/>
<evidence type="ECO:0000256" key="1">
    <source>
        <dbReference type="ARBA" id="ARBA00004127"/>
    </source>
</evidence>
<accession>A0ABW9QTG9</accession>
<keyword evidence="4 7" id="KW-0812">Transmembrane</keyword>
<evidence type="ECO:0000256" key="4">
    <source>
        <dbReference type="ARBA" id="ARBA00022692"/>
    </source>
</evidence>
<evidence type="ECO:0000313" key="9">
    <source>
        <dbReference type="Proteomes" id="UP000437736"/>
    </source>
</evidence>
<evidence type="ECO:0008006" key="10">
    <source>
        <dbReference type="Google" id="ProtNLM"/>
    </source>
</evidence>
<evidence type="ECO:0000256" key="2">
    <source>
        <dbReference type="ARBA" id="ARBA00008335"/>
    </source>
</evidence>
<dbReference type="EMBL" id="WJHE01000112">
    <property type="protein sequence ID" value="MST31673.1"/>
    <property type="molecule type" value="Genomic_DNA"/>
</dbReference>
<feature type="transmembrane region" description="Helical" evidence="7">
    <location>
        <begin position="150"/>
        <end position="170"/>
    </location>
</feature>
<protein>
    <recommendedName>
        <fullName evidence="10">MFS transporter</fullName>
    </recommendedName>
</protein>
<evidence type="ECO:0000313" key="8">
    <source>
        <dbReference type="EMBL" id="MST31673.1"/>
    </source>
</evidence>
<evidence type="ECO:0000256" key="6">
    <source>
        <dbReference type="ARBA" id="ARBA00023136"/>
    </source>
</evidence>
<name>A0ABW9QTG9_9ACTN</name>
<dbReference type="InterPro" id="IPR051788">
    <property type="entry name" value="MFS_Transporter"/>
</dbReference>
<keyword evidence="9" id="KW-1185">Reference proteome</keyword>
<feature type="transmembrane region" description="Helical" evidence="7">
    <location>
        <begin position="42"/>
        <end position="59"/>
    </location>
</feature>
<evidence type="ECO:0000256" key="3">
    <source>
        <dbReference type="ARBA" id="ARBA00022448"/>
    </source>
</evidence>
<dbReference type="PANTHER" id="PTHR23514:SF3">
    <property type="entry name" value="BYPASS OF STOP CODON PROTEIN 6"/>
    <property type="match status" value="1"/>
</dbReference>
<keyword evidence="6 7" id="KW-0472">Membrane</keyword>
<feature type="transmembrane region" description="Helical" evidence="7">
    <location>
        <begin position="125"/>
        <end position="144"/>
    </location>
</feature>
<dbReference type="InterPro" id="IPR036259">
    <property type="entry name" value="MFS_trans_sf"/>
</dbReference>
<sequence length="186" mass="18711">MTAGIVVFFVYTGLEVGAGQWETSFDRLHLHLSAPQAGLATFGYWGALTAVRIGLALLPRPLRHQTVIRGGTVAALAATAVIWWQPDTVTTLIAFAVLGGALAGIFPALIALTPGRLGDRRAQHAIAWQVGAASAGGAGLSAVIGGLIGALGLAVLGPAITALAVVLAIAELGLDRLAPAAAVGAR</sequence>
<gene>
    <name evidence="8" type="ORF">GHK86_02885</name>
</gene>
<comment type="caution">
    <text evidence="8">The sequence shown here is derived from an EMBL/GenBank/DDBJ whole genome shotgun (WGS) entry which is preliminary data.</text>
</comment>
<keyword evidence="3" id="KW-0813">Transport</keyword>
<keyword evidence="5 7" id="KW-1133">Transmembrane helix</keyword>